<gene>
    <name evidence="1" type="ORF">DFQ06_3952</name>
</gene>
<proteinExistence type="predicted"/>
<keyword evidence="2" id="KW-1185">Reference proteome</keyword>
<evidence type="ECO:0008006" key="3">
    <source>
        <dbReference type="Google" id="ProtNLM"/>
    </source>
</evidence>
<accession>A0A4R8M3L4</accession>
<evidence type="ECO:0000313" key="2">
    <source>
        <dbReference type="Proteomes" id="UP000294824"/>
    </source>
</evidence>
<dbReference type="Proteomes" id="UP000294824">
    <property type="component" value="Unassembled WGS sequence"/>
</dbReference>
<reference evidence="1 2" key="1">
    <citation type="submission" date="2019-03" db="EMBL/GenBank/DDBJ databases">
        <title>Genomic Encyclopedia of Type Strains, Phase III (KMG-III): the genomes of soil and plant-associated and newly described type strains.</title>
        <authorList>
            <person name="Whitman W."/>
        </authorList>
    </citation>
    <scope>NUCLEOTIDE SEQUENCE [LARGE SCALE GENOMIC DNA]</scope>
    <source>
        <strain evidence="1 2">CECT 8301</strain>
    </source>
</reference>
<dbReference type="EMBL" id="SORL01000015">
    <property type="protein sequence ID" value="TDY59604.1"/>
    <property type="molecule type" value="Genomic_DNA"/>
</dbReference>
<sequence length="368" mass="42018">MHGKAIQIVSFDNPYPPNFGGVIDVFYKIKALSQLGVKVYLHAYYDDRTDVSGLKPYCESITFYKRNKSFIKFISILPYAVNTRLSKDLVFNLKKQNAPILFETIKTTGILKNNVFRNKVAVRCHNIEHNYSWGLGYSETNLIKKIAFFIEGLKFKRFEPILEKADVLFSLSIDEFEYYSANFKNESVFLPVFQGNTEVLGEDGFGKYALYHGDLTTSDNVKSALFIINVFKELSHPLIIASSVSNKMLVKEVSNYKNISFQLIDAGDDLDVLIKNAHVNTLFSYQKSGTKLKVFNALFKGKHCIVNNKMIDEISVLRLCEVAESKAQYKDVVNKIFKIPYTKTENRISVLKNYNASIVVRELVSTLF</sequence>
<dbReference type="AlphaFoldDB" id="A0A4R8M3L4"/>
<organism evidence="1 2">
    <name type="scientific">Algibacter lectus</name>
    <dbReference type="NCBI Taxonomy" id="221126"/>
    <lineage>
        <taxon>Bacteria</taxon>
        <taxon>Pseudomonadati</taxon>
        <taxon>Bacteroidota</taxon>
        <taxon>Flavobacteriia</taxon>
        <taxon>Flavobacteriales</taxon>
        <taxon>Flavobacteriaceae</taxon>
        <taxon>Algibacter</taxon>
    </lineage>
</organism>
<name>A0A4R8M3L4_9FLAO</name>
<protein>
    <recommendedName>
        <fullName evidence="3">Mannosyltransferase</fullName>
    </recommendedName>
</protein>
<evidence type="ECO:0000313" key="1">
    <source>
        <dbReference type="EMBL" id="TDY59604.1"/>
    </source>
</evidence>
<dbReference type="RefSeq" id="WP_074939912.1">
    <property type="nucleotide sequence ID" value="NZ_FOLN01000013.1"/>
</dbReference>
<comment type="caution">
    <text evidence="1">The sequence shown here is derived from an EMBL/GenBank/DDBJ whole genome shotgun (WGS) entry which is preliminary data.</text>
</comment>